<protein>
    <submittedName>
        <fullName evidence="2">DUF5689 domain-containing protein</fullName>
    </submittedName>
</protein>
<gene>
    <name evidence="2" type="ORF">GCM10022388_17190</name>
</gene>
<evidence type="ECO:0000313" key="3">
    <source>
        <dbReference type="Proteomes" id="UP001500426"/>
    </source>
</evidence>
<organism evidence="2 3">
    <name type="scientific">Flavobacterium chungnamense</name>
    <dbReference type="NCBI Taxonomy" id="706182"/>
    <lineage>
        <taxon>Bacteria</taxon>
        <taxon>Pseudomonadati</taxon>
        <taxon>Bacteroidota</taxon>
        <taxon>Flavobacteriia</taxon>
        <taxon>Flavobacteriales</taxon>
        <taxon>Flavobacteriaceae</taxon>
        <taxon>Flavobacterium</taxon>
    </lineage>
</organism>
<proteinExistence type="predicted"/>
<evidence type="ECO:0000259" key="1">
    <source>
        <dbReference type="Pfam" id="PF18942"/>
    </source>
</evidence>
<dbReference type="Proteomes" id="UP001500426">
    <property type="component" value="Unassembled WGS sequence"/>
</dbReference>
<dbReference type="InterPro" id="IPR043744">
    <property type="entry name" value="DUF5689"/>
</dbReference>
<name>A0ABP7USK2_9FLAO</name>
<keyword evidence="3" id="KW-1185">Reference proteome</keyword>
<sequence>MDNPDTGIVTYELTATKTVQDIVTFNNSAIPVQYTADDIIEGYVTSTDETGTFYNSISFQNIATNTSQPVGFSVTANFSSYGKGFTPGRKAYIKLKGLYTAVVDGSLKIGSLYNGEIGRISENEWQKYLFVSATKVSEDDMVRQVSLSTAASNANLNTLIEITNVQFADGSLARTYFDVDSGGSATNHNIVDIAGGTTRYFRVSQFALFAYQNVPSGRGIIRGVMTKYGSDYQFIVRHQNDVKLTNPRTYTFNPSLTENFESFASNQKGFTSYLNFATSGTKDWIIKTVNGSKCIQMSAFGGSLESNKSYFVVPVDFTAANSLTFQVDADFYSTAFGLKVYRSTDYVPGQKLSKATLFDISSSFTFPGANTTSFVSAGTYTIPTSVQGNGYIIFEYTGSNISGTSLNTTNCNIDNIVIN</sequence>
<accession>A0ABP7USK2</accession>
<reference evidence="3" key="1">
    <citation type="journal article" date="2019" name="Int. J. Syst. Evol. Microbiol.">
        <title>The Global Catalogue of Microorganisms (GCM) 10K type strain sequencing project: providing services to taxonomists for standard genome sequencing and annotation.</title>
        <authorList>
            <consortium name="The Broad Institute Genomics Platform"/>
            <consortium name="The Broad Institute Genome Sequencing Center for Infectious Disease"/>
            <person name="Wu L."/>
            <person name="Ma J."/>
        </authorList>
    </citation>
    <scope>NUCLEOTIDE SEQUENCE [LARGE SCALE GENOMIC DNA]</scope>
    <source>
        <strain evidence="3">JCM 17068</strain>
    </source>
</reference>
<dbReference type="Pfam" id="PF18942">
    <property type="entry name" value="DUF5689"/>
    <property type="match status" value="1"/>
</dbReference>
<feature type="domain" description="DUF5689" evidence="1">
    <location>
        <begin position="15"/>
        <end position="242"/>
    </location>
</feature>
<dbReference type="EMBL" id="BAABCS010000016">
    <property type="protein sequence ID" value="GAA4051624.1"/>
    <property type="molecule type" value="Genomic_DNA"/>
</dbReference>
<evidence type="ECO:0000313" key="2">
    <source>
        <dbReference type="EMBL" id="GAA4051624.1"/>
    </source>
</evidence>
<comment type="caution">
    <text evidence="2">The sequence shown here is derived from an EMBL/GenBank/DDBJ whole genome shotgun (WGS) entry which is preliminary data.</text>
</comment>